<feature type="transmembrane region" description="Helical" evidence="6">
    <location>
        <begin position="148"/>
        <end position="175"/>
    </location>
</feature>
<feature type="transmembrane region" description="Helical" evidence="6">
    <location>
        <begin position="378"/>
        <end position="402"/>
    </location>
</feature>
<evidence type="ECO:0000256" key="2">
    <source>
        <dbReference type="ARBA" id="ARBA00022475"/>
    </source>
</evidence>
<feature type="transmembrane region" description="Helical" evidence="6">
    <location>
        <begin position="58"/>
        <end position="77"/>
    </location>
</feature>
<feature type="transmembrane region" description="Helical" evidence="6">
    <location>
        <begin position="226"/>
        <end position="255"/>
    </location>
</feature>
<keyword evidence="5 6" id="KW-0472">Membrane</keyword>
<dbReference type="PANTHER" id="PTHR46795">
    <property type="entry name" value="ABC TRANSPORTER PERMEASE-RELATED-RELATED"/>
    <property type="match status" value="1"/>
</dbReference>
<feature type="transmembrane region" description="Helical" evidence="6">
    <location>
        <begin position="284"/>
        <end position="305"/>
    </location>
</feature>
<dbReference type="PANTHER" id="PTHR46795:SF1">
    <property type="entry name" value="ABC TRANSPORTER PERMEASE PROTEIN"/>
    <property type="match status" value="1"/>
</dbReference>
<dbReference type="InterPro" id="IPR003838">
    <property type="entry name" value="ABC3_permease_C"/>
</dbReference>
<keyword evidence="2" id="KW-1003">Cell membrane</keyword>
<feature type="domain" description="ABC3 transporter permease C-terminal" evidence="7">
    <location>
        <begin position="64"/>
        <end position="179"/>
    </location>
</feature>
<comment type="subcellular location">
    <subcellularLocation>
        <location evidence="1">Cell membrane</location>
        <topology evidence="1">Multi-pass membrane protein</topology>
    </subcellularLocation>
</comment>
<keyword evidence="3 6" id="KW-0812">Transmembrane</keyword>
<feature type="transmembrane region" description="Helical" evidence="6">
    <location>
        <begin position="20"/>
        <end position="38"/>
    </location>
</feature>
<feature type="transmembrane region" description="Helical" evidence="6">
    <location>
        <begin position="414"/>
        <end position="434"/>
    </location>
</feature>
<name>A0A369BSZ7_9BACL</name>
<evidence type="ECO:0000313" key="8">
    <source>
        <dbReference type="EMBL" id="RCX23706.1"/>
    </source>
</evidence>
<feature type="domain" description="ABC3 transporter permease C-terminal" evidence="7">
    <location>
        <begin position="333"/>
        <end position="435"/>
    </location>
</feature>
<evidence type="ECO:0000256" key="6">
    <source>
        <dbReference type="SAM" id="Phobius"/>
    </source>
</evidence>
<evidence type="ECO:0000256" key="1">
    <source>
        <dbReference type="ARBA" id="ARBA00004651"/>
    </source>
</evidence>
<dbReference type="Proteomes" id="UP000253090">
    <property type="component" value="Unassembled WGS sequence"/>
</dbReference>
<evidence type="ECO:0000256" key="3">
    <source>
        <dbReference type="ARBA" id="ARBA00022692"/>
    </source>
</evidence>
<evidence type="ECO:0000256" key="5">
    <source>
        <dbReference type="ARBA" id="ARBA00023136"/>
    </source>
</evidence>
<feature type="transmembrane region" description="Helical" evidence="6">
    <location>
        <begin position="325"/>
        <end position="349"/>
    </location>
</feature>
<evidence type="ECO:0000313" key="9">
    <source>
        <dbReference type="Proteomes" id="UP000253090"/>
    </source>
</evidence>
<reference evidence="8 9" key="1">
    <citation type="submission" date="2018-07" db="EMBL/GenBank/DDBJ databases">
        <title>Genomic Encyclopedia of Type Strains, Phase III (KMG-III): the genomes of soil and plant-associated and newly described type strains.</title>
        <authorList>
            <person name="Whitman W."/>
        </authorList>
    </citation>
    <scope>NUCLEOTIDE SEQUENCE [LARGE SCALE GENOMIC DNA]</scope>
    <source>
        <strain evidence="8 9">CECT 8333</strain>
    </source>
</reference>
<dbReference type="Pfam" id="PF02687">
    <property type="entry name" value="FtsX"/>
    <property type="match status" value="2"/>
</dbReference>
<sequence>MTFRSLALSNIRGNLRAYSAFFMSSVFSVMIFYMYTAFAHHPDLANSRVIGVSNVRQGMLFCQCIIIMFSFLFVLYSNAAFLKSRRKEFALLTLLGMTRMQLRKLIAYENMCIAITAIGVGIGLGVLFSKPFFMALAVLLKMNAPIATAIPIQALWITAAGFFILFMLISIWTVIRVGHSGIVELLQADKKPHQEITYSPWLALLAILSLAAAYSMALLLDMKNFSVFSVFILIEAIIGTYLLFTQVSVLTLRWLTRKSKIYYRRTNMIVLSLLGHKLKGNAEMLFMVSILSAVILTASGTIYMLGLAVQLDNIKTQYADAQGLFALIMFIGIFISLLFFIASGSMIYFKLFTELQQDQEQYQALTRIGMTPSELRKIVVTQVGILFFTPCLLGIVHALFALKALNNLLLVSNWIYSFVIIGIYLAMHTIYFLVACNSYMRSIHLSKGNRI</sequence>
<dbReference type="InterPro" id="IPR052536">
    <property type="entry name" value="ABC-4_Integral_Memb_Prot"/>
</dbReference>
<feature type="transmembrane region" description="Helical" evidence="6">
    <location>
        <begin position="105"/>
        <end position="128"/>
    </location>
</feature>
<feature type="transmembrane region" description="Helical" evidence="6">
    <location>
        <begin position="196"/>
        <end position="220"/>
    </location>
</feature>
<gene>
    <name evidence="8" type="ORF">DFP94_1011308</name>
</gene>
<dbReference type="AlphaFoldDB" id="A0A369BSZ7"/>
<proteinExistence type="predicted"/>
<dbReference type="EMBL" id="QPJW01000001">
    <property type="protein sequence ID" value="RCX23706.1"/>
    <property type="molecule type" value="Genomic_DNA"/>
</dbReference>
<dbReference type="OrthoDB" id="1937696at2"/>
<dbReference type="RefSeq" id="WP_114495555.1">
    <property type="nucleotide sequence ID" value="NZ_QPJW01000001.1"/>
</dbReference>
<dbReference type="GO" id="GO:0005886">
    <property type="term" value="C:plasma membrane"/>
    <property type="evidence" value="ECO:0007669"/>
    <property type="project" value="UniProtKB-SubCell"/>
</dbReference>
<keyword evidence="4 6" id="KW-1133">Transmembrane helix</keyword>
<keyword evidence="9" id="KW-1185">Reference proteome</keyword>
<comment type="caution">
    <text evidence="8">The sequence shown here is derived from an EMBL/GenBank/DDBJ whole genome shotgun (WGS) entry which is preliminary data.</text>
</comment>
<organism evidence="8 9">
    <name type="scientific">Fontibacillus phaseoli</name>
    <dbReference type="NCBI Taxonomy" id="1416533"/>
    <lineage>
        <taxon>Bacteria</taxon>
        <taxon>Bacillati</taxon>
        <taxon>Bacillota</taxon>
        <taxon>Bacilli</taxon>
        <taxon>Bacillales</taxon>
        <taxon>Paenibacillaceae</taxon>
        <taxon>Fontibacillus</taxon>
    </lineage>
</organism>
<evidence type="ECO:0000259" key="7">
    <source>
        <dbReference type="Pfam" id="PF02687"/>
    </source>
</evidence>
<evidence type="ECO:0000256" key="4">
    <source>
        <dbReference type="ARBA" id="ARBA00022989"/>
    </source>
</evidence>
<accession>A0A369BSZ7</accession>
<protein>
    <submittedName>
        <fullName evidence="8">Putative ABC transport system permease protein</fullName>
    </submittedName>
</protein>